<dbReference type="AlphaFoldDB" id="A0A316V4S3"/>
<name>A0A316V4S3_9BASI</name>
<keyword evidence="2" id="KW-0472">Membrane</keyword>
<feature type="compositionally biased region" description="Basic and acidic residues" evidence="1">
    <location>
        <begin position="807"/>
        <end position="819"/>
    </location>
</feature>
<dbReference type="RefSeq" id="XP_025352320.1">
    <property type="nucleotide sequence ID" value="XM_025501490.1"/>
</dbReference>
<organism evidence="3 4">
    <name type="scientific">Meira miltonrushii</name>
    <dbReference type="NCBI Taxonomy" id="1280837"/>
    <lineage>
        <taxon>Eukaryota</taxon>
        <taxon>Fungi</taxon>
        <taxon>Dikarya</taxon>
        <taxon>Basidiomycota</taxon>
        <taxon>Ustilaginomycotina</taxon>
        <taxon>Exobasidiomycetes</taxon>
        <taxon>Exobasidiales</taxon>
        <taxon>Brachybasidiaceae</taxon>
        <taxon>Meira</taxon>
    </lineage>
</organism>
<keyword evidence="2" id="KW-0812">Transmembrane</keyword>
<dbReference type="Proteomes" id="UP000245771">
    <property type="component" value="Unassembled WGS sequence"/>
</dbReference>
<feature type="region of interest" description="Disordered" evidence="1">
    <location>
        <begin position="744"/>
        <end position="786"/>
    </location>
</feature>
<dbReference type="InParanoid" id="A0A316V4S3"/>
<keyword evidence="4" id="KW-1185">Reference proteome</keyword>
<evidence type="ECO:0000313" key="3">
    <source>
        <dbReference type="EMBL" id="PWN32018.1"/>
    </source>
</evidence>
<sequence>MEHTLWTLLFSNMLFHSTLITIFSIIMKGGFVQMPFLTPFQEESRERDIFTEHKIGTFTEQILKQIDQMCENEGAQISYPITPIVEQEQESEPRICHSGSRDQITQNNLSTQSNVIECTRSKRAPLSLLRIPSPSTSPPSPASDWSSNTPMTISSLEKSKDFDLEPAFPFSTYRSVDLNGMHLPEDQLCNDFNKNPPSIAESIAFDEVDDAPLLDNVRDCIKDWLKQAHLFDNVHPRKTREDRKERRKMEKRLAWINLEEYAVTILHAIQSRDQYGRFQRMAETLWISHSAFPLGYESCRAKTMRQDPLIYPTSFWLTNKNSARFLKYRSASQEKQSDAALAVRKKAIDSITSRSPPTTAASDLQEATDSNDEKTNRLLEESAAEVDSAEAELSMESKAQNDNDRFSVSWAQDELWRLGHPLWKQSYDHCWLQQLESIDDEEKAAISNFFFVSADQWFSDTTITNHDAYDSTLQNGDFGALSSGEMAELEEEMLRHQGETLESTSEGGGLHTDTCQMYQSKLLPYPQTQTATGNMSSVKGEVYRQGSNDQRGRRLSNASYSSLSITNGALDIPSKWLGGHAGSVESYDRDGERPFSIVQSSSPSLFPINHSDPNVVYEEPTQYVLEPTEYNEQSSLQSAQQENEALRSRVLELQRHLSMVANEQQQDRHDTIQVMEDQYTAFASLDELHRRHSQALSHALQWQAYGQQQYVSLWTNAAQAMHGYIGIQNRVLSRNFDQNMARLRKQKHDPKKRAQNYKNDKQFSNQRSPSIPNHGGGEGSILLQLPDGNSDFTSLSDFHPSSTMINDMRRANSLNDDRLTGGSRSRGLTVDVEGKNKGRHLSPTDVVRTFPRNSSPILSPLQANNTVLQDSTNANNSKSKRTNNKSRKQNHNRWKGGQRNNQEQAMRETFNGMYAASSPLVKPISNTYTLQCSSTER</sequence>
<feature type="region of interest" description="Disordered" evidence="1">
    <location>
        <begin position="802"/>
        <end position="902"/>
    </location>
</feature>
<evidence type="ECO:0000313" key="4">
    <source>
        <dbReference type="Proteomes" id="UP000245771"/>
    </source>
</evidence>
<feature type="compositionally biased region" description="Basic residues" evidence="1">
    <location>
        <begin position="878"/>
        <end position="896"/>
    </location>
</feature>
<reference evidence="3 4" key="1">
    <citation type="journal article" date="2018" name="Mol. Biol. Evol.">
        <title>Broad Genomic Sampling Reveals a Smut Pathogenic Ancestry of the Fungal Clade Ustilaginomycotina.</title>
        <authorList>
            <person name="Kijpornyongpan T."/>
            <person name="Mondo S.J."/>
            <person name="Barry K."/>
            <person name="Sandor L."/>
            <person name="Lee J."/>
            <person name="Lipzen A."/>
            <person name="Pangilinan J."/>
            <person name="LaButti K."/>
            <person name="Hainaut M."/>
            <person name="Henrissat B."/>
            <person name="Grigoriev I.V."/>
            <person name="Spatafora J.W."/>
            <person name="Aime M.C."/>
        </authorList>
    </citation>
    <scope>NUCLEOTIDE SEQUENCE [LARGE SCALE GENOMIC DNA]</scope>
    <source>
        <strain evidence="3 4">MCA 3882</strain>
    </source>
</reference>
<protein>
    <submittedName>
        <fullName evidence="3">Uncharacterized protein</fullName>
    </submittedName>
</protein>
<evidence type="ECO:0000256" key="1">
    <source>
        <dbReference type="SAM" id="MobiDB-lite"/>
    </source>
</evidence>
<gene>
    <name evidence="3" type="ORF">FA14DRAFT_185918</name>
</gene>
<proteinExistence type="predicted"/>
<feature type="compositionally biased region" description="Polar residues" evidence="1">
    <location>
        <begin position="352"/>
        <end position="368"/>
    </location>
</feature>
<feature type="compositionally biased region" description="Polar residues" evidence="1">
    <location>
        <begin position="762"/>
        <end position="771"/>
    </location>
</feature>
<dbReference type="OrthoDB" id="10345480at2759"/>
<dbReference type="EMBL" id="KZ819606">
    <property type="protein sequence ID" value="PWN32018.1"/>
    <property type="molecule type" value="Genomic_DNA"/>
</dbReference>
<dbReference type="GeneID" id="37023271"/>
<feature type="compositionally biased region" description="Basic residues" evidence="1">
    <location>
        <begin position="744"/>
        <end position="755"/>
    </location>
</feature>
<feature type="compositionally biased region" description="Polar residues" evidence="1">
    <location>
        <begin position="851"/>
        <end position="870"/>
    </location>
</feature>
<feature type="region of interest" description="Disordered" evidence="1">
    <location>
        <begin position="129"/>
        <end position="152"/>
    </location>
</feature>
<accession>A0A316V4S3</accession>
<keyword evidence="2" id="KW-1133">Transmembrane helix</keyword>
<feature type="region of interest" description="Disordered" evidence="1">
    <location>
        <begin position="352"/>
        <end position="374"/>
    </location>
</feature>
<evidence type="ECO:0000256" key="2">
    <source>
        <dbReference type="SAM" id="Phobius"/>
    </source>
</evidence>
<feature type="transmembrane region" description="Helical" evidence="2">
    <location>
        <begin position="6"/>
        <end position="27"/>
    </location>
</feature>